<evidence type="ECO:0000313" key="2">
    <source>
        <dbReference type="EMBL" id="OXU16439.1"/>
    </source>
</evidence>
<protein>
    <submittedName>
        <fullName evidence="2">Uncharacterized protein</fullName>
    </submittedName>
</protein>
<name>A0A232EDJ8_9HYME</name>
<dbReference type="EMBL" id="NNAY01006212">
    <property type="protein sequence ID" value="OXU16439.1"/>
    <property type="molecule type" value="Genomic_DNA"/>
</dbReference>
<dbReference type="AlphaFoldDB" id="A0A232EDJ8"/>
<evidence type="ECO:0000313" key="3">
    <source>
        <dbReference type="Proteomes" id="UP000215335"/>
    </source>
</evidence>
<dbReference type="Proteomes" id="UP000215335">
    <property type="component" value="Unassembled WGS sequence"/>
</dbReference>
<gene>
    <name evidence="2" type="ORF">TSAR_007875</name>
</gene>
<dbReference type="OrthoDB" id="7549643at2759"/>
<organism evidence="2 3">
    <name type="scientific">Trichomalopsis sarcophagae</name>
    <dbReference type="NCBI Taxonomy" id="543379"/>
    <lineage>
        <taxon>Eukaryota</taxon>
        <taxon>Metazoa</taxon>
        <taxon>Ecdysozoa</taxon>
        <taxon>Arthropoda</taxon>
        <taxon>Hexapoda</taxon>
        <taxon>Insecta</taxon>
        <taxon>Pterygota</taxon>
        <taxon>Neoptera</taxon>
        <taxon>Endopterygota</taxon>
        <taxon>Hymenoptera</taxon>
        <taxon>Apocrita</taxon>
        <taxon>Proctotrupomorpha</taxon>
        <taxon>Chalcidoidea</taxon>
        <taxon>Pteromalidae</taxon>
        <taxon>Pteromalinae</taxon>
        <taxon>Trichomalopsis</taxon>
    </lineage>
</organism>
<evidence type="ECO:0000256" key="1">
    <source>
        <dbReference type="SAM" id="MobiDB-lite"/>
    </source>
</evidence>
<sequence>MDYDYVIEIQGLRDKEDNFVPKEVAIVSLQEHIIDEPAEKLLKKGTDLFYQAIQKPLWYRRNNLVKFRYHAVGRDVVDKIDDDDSDSESNTLEYIGSDGDSLKTQHEYKTNNASPRRVKSPDNWRLRVSSDTQFTDDANSNTHKNVTLDENSWDILKDQFDAISAYFNNSYSFYHEFGHPVKVSLTNHDLNFSSSYGTKSILIVERPKKLQPSEEEEDDEISQPACKKIKTFNNPPGIVIQQPTFEGLRTYRSLIDQRLDFLKTLVGKVNRTYDYILEYLKIAQEAEEPQNLKNILIDYKIFKQFYAQHNATIEGAVQDKMIDDSSDNFKEQYLKIVLSEIRASELPFVAKDVQYY</sequence>
<feature type="compositionally biased region" description="Basic and acidic residues" evidence="1">
    <location>
        <begin position="100"/>
        <end position="109"/>
    </location>
</feature>
<keyword evidence="3" id="KW-1185">Reference proteome</keyword>
<reference evidence="2 3" key="1">
    <citation type="journal article" date="2017" name="Curr. Biol.">
        <title>The Evolution of Venom by Co-option of Single-Copy Genes.</title>
        <authorList>
            <person name="Martinson E.O."/>
            <person name="Mrinalini"/>
            <person name="Kelkar Y.D."/>
            <person name="Chang C.H."/>
            <person name="Werren J.H."/>
        </authorList>
    </citation>
    <scope>NUCLEOTIDE SEQUENCE [LARGE SCALE GENOMIC DNA]</scope>
    <source>
        <strain evidence="2 3">Alberta</strain>
        <tissue evidence="2">Whole body</tissue>
    </source>
</reference>
<feature type="region of interest" description="Disordered" evidence="1">
    <location>
        <begin position="79"/>
        <end position="120"/>
    </location>
</feature>
<comment type="caution">
    <text evidence="2">The sequence shown here is derived from an EMBL/GenBank/DDBJ whole genome shotgun (WGS) entry which is preliminary data.</text>
</comment>
<proteinExistence type="predicted"/>
<accession>A0A232EDJ8</accession>
<feature type="non-terminal residue" evidence="2">
    <location>
        <position position="356"/>
    </location>
</feature>